<evidence type="ECO:0000313" key="6">
    <source>
        <dbReference type="Proteomes" id="UP000541426"/>
    </source>
</evidence>
<dbReference type="InterPro" id="IPR029058">
    <property type="entry name" value="AB_hydrolase_fold"/>
</dbReference>
<comment type="caution">
    <text evidence="5">The sequence shown here is derived from an EMBL/GenBank/DDBJ whole genome shotgun (WGS) entry which is preliminary data.</text>
</comment>
<dbReference type="GO" id="GO:0004806">
    <property type="term" value="F:triacylglycerol lipase activity"/>
    <property type="evidence" value="ECO:0007669"/>
    <property type="project" value="TreeGrafter"/>
</dbReference>
<comment type="similarity">
    <text evidence="1">Belongs to the 'GDXG' lipolytic enzyme family.</text>
</comment>
<name>A0A7W6GRR9_9RHOB</name>
<proteinExistence type="inferred from homology"/>
<feature type="region of interest" description="Disordered" evidence="3">
    <location>
        <begin position="154"/>
        <end position="174"/>
    </location>
</feature>
<organism evidence="5 6">
    <name type="scientific">Sagittula marina</name>
    <dbReference type="NCBI Taxonomy" id="943940"/>
    <lineage>
        <taxon>Bacteria</taxon>
        <taxon>Pseudomonadati</taxon>
        <taxon>Pseudomonadota</taxon>
        <taxon>Alphaproteobacteria</taxon>
        <taxon>Rhodobacterales</taxon>
        <taxon>Roseobacteraceae</taxon>
        <taxon>Sagittula</taxon>
    </lineage>
</organism>
<dbReference type="Gene3D" id="3.40.50.1820">
    <property type="entry name" value="alpha/beta hydrolase"/>
    <property type="match status" value="1"/>
</dbReference>
<feature type="domain" description="Alpha/beta hydrolase fold-3" evidence="4">
    <location>
        <begin position="62"/>
        <end position="249"/>
    </location>
</feature>
<feature type="compositionally biased region" description="Basic and acidic residues" evidence="3">
    <location>
        <begin position="164"/>
        <end position="174"/>
    </location>
</feature>
<sequence length="273" mass="28659">MTQRPSTETELRAHIANTPVSGSPTEMRAGFARLTGPAPEAAFEEVTRGGIPCTAIGTGPELIWFHGGGYVFGSPGTHAALALGLAQRGLRVVMPDYRLAPEHPWPAMLHDARAVLDGSPACCVGGDSAGGHLALNLALAGSDRIKGLALVSPNTDHSGLSTTRGRDGDAMNDDATDKALSRMAMPETARRGPEASPLLARLEGLPPVHLEAAGAEILLDDTLLLARKAALSNVDTRLHVTPGLFHMFPLWPDALPEAAKALDRVARFVRDLG</sequence>
<feature type="region of interest" description="Disordered" evidence="3">
    <location>
        <begin position="1"/>
        <end position="25"/>
    </location>
</feature>
<dbReference type="InterPro" id="IPR002168">
    <property type="entry name" value="Lipase_GDXG_HIS_AS"/>
</dbReference>
<accession>A0A7W6GRR9</accession>
<dbReference type="AlphaFoldDB" id="A0A7W6GRR9"/>
<gene>
    <name evidence="5" type="ORF">GGQ68_001336</name>
</gene>
<evidence type="ECO:0000313" key="5">
    <source>
        <dbReference type="EMBL" id="MBB3985007.1"/>
    </source>
</evidence>
<dbReference type="SUPFAM" id="SSF53474">
    <property type="entry name" value="alpha/beta-Hydrolases"/>
    <property type="match status" value="1"/>
</dbReference>
<keyword evidence="2" id="KW-0378">Hydrolase</keyword>
<dbReference type="Pfam" id="PF07859">
    <property type="entry name" value="Abhydrolase_3"/>
    <property type="match status" value="1"/>
</dbReference>
<evidence type="ECO:0000256" key="2">
    <source>
        <dbReference type="ARBA" id="ARBA00022801"/>
    </source>
</evidence>
<dbReference type="PROSITE" id="PS01173">
    <property type="entry name" value="LIPASE_GDXG_HIS"/>
    <property type="match status" value="1"/>
</dbReference>
<dbReference type="InterPro" id="IPR050300">
    <property type="entry name" value="GDXG_lipolytic_enzyme"/>
</dbReference>
<evidence type="ECO:0000259" key="4">
    <source>
        <dbReference type="Pfam" id="PF07859"/>
    </source>
</evidence>
<dbReference type="InterPro" id="IPR013094">
    <property type="entry name" value="AB_hydrolase_3"/>
</dbReference>
<feature type="compositionally biased region" description="Polar residues" evidence="3">
    <location>
        <begin position="154"/>
        <end position="163"/>
    </location>
</feature>
<keyword evidence="6" id="KW-1185">Reference proteome</keyword>
<dbReference type="PANTHER" id="PTHR48081">
    <property type="entry name" value="AB HYDROLASE SUPERFAMILY PROTEIN C4A8.06C"/>
    <property type="match status" value="1"/>
</dbReference>
<dbReference type="EMBL" id="JACIEJ010000003">
    <property type="protein sequence ID" value="MBB3985007.1"/>
    <property type="molecule type" value="Genomic_DNA"/>
</dbReference>
<reference evidence="5 6" key="1">
    <citation type="submission" date="2020-08" db="EMBL/GenBank/DDBJ databases">
        <title>Genomic Encyclopedia of Type Strains, Phase IV (KMG-IV): sequencing the most valuable type-strain genomes for metagenomic binning, comparative biology and taxonomic classification.</title>
        <authorList>
            <person name="Goeker M."/>
        </authorList>
    </citation>
    <scope>NUCLEOTIDE SEQUENCE [LARGE SCALE GENOMIC DNA]</scope>
    <source>
        <strain evidence="5 6">DSM 102235</strain>
    </source>
</reference>
<evidence type="ECO:0000256" key="1">
    <source>
        <dbReference type="ARBA" id="ARBA00010515"/>
    </source>
</evidence>
<dbReference type="PANTHER" id="PTHR48081:SF30">
    <property type="entry name" value="ACETYL-HYDROLASE LIPR-RELATED"/>
    <property type="match status" value="1"/>
</dbReference>
<protein>
    <submittedName>
        <fullName evidence="5">Acetyl esterase/lipase</fullName>
    </submittedName>
</protein>
<dbReference type="RefSeq" id="WP_183964198.1">
    <property type="nucleotide sequence ID" value="NZ_BAABBZ010000059.1"/>
</dbReference>
<evidence type="ECO:0000256" key="3">
    <source>
        <dbReference type="SAM" id="MobiDB-lite"/>
    </source>
</evidence>
<dbReference type="Proteomes" id="UP000541426">
    <property type="component" value="Unassembled WGS sequence"/>
</dbReference>